<comment type="caution">
    <text evidence="1">The sequence shown here is derived from an EMBL/GenBank/DDBJ whole genome shotgun (WGS) entry which is preliminary data.</text>
</comment>
<proteinExistence type="predicted"/>
<reference evidence="1 2" key="1">
    <citation type="journal article" date="2019" name="Sci. Rep.">
        <title>Orb-weaving spider Araneus ventricosus genome elucidates the spidroin gene catalogue.</title>
        <authorList>
            <person name="Kono N."/>
            <person name="Nakamura H."/>
            <person name="Ohtoshi R."/>
            <person name="Moran D.A.P."/>
            <person name="Shinohara A."/>
            <person name="Yoshida Y."/>
            <person name="Fujiwara M."/>
            <person name="Mori M."/>
            <person name="Tomita M."/>
            <person name="Arakawa K."/>
        </authorList>
    </citation>
    <scope>NUCLEOTIDE SEQUENCE [LARGE SCALE GENOMIC DNA]</scope>
</reference>
<dbReference type="AlphaFoldDB" id="A0A4Y2D4K0"/>
<name>A0A4Y2D4K0_ARAVE</name>
<gene>
    <name evidence="1" type="ORF">AVEN_75655_1</name>
</gene>
<accession>A0A4Y2D4K0</accession>
<dbReference type="Proteomes" id="UP000499080">
    <property type="component" value="Unassembled WGS sequence"/>
</dbReference>
<organism evidence="1 2">
    <name type="scientific">Araneus ventricosus</name>
    <name type="common">Orbweaver spider</name>
    <name type="synonym">Epeira ventricosa</name>
    <dbReference type="NCBI Taxonomy" id="182803"/>
    <lineage>
        <taxon>Eukaryota</taxon>
        <taxon>Metazoa</taxon>
        <taxon>Ecdysozoa</taxon>
        <taxon>Arthropoda</taxon>
        <taxon>Chelicerata</taxon>
        <taxon>Arachnida</taxon>
        <taxon>Araneae</taxon>
        <taxon>Araneomorphae</taxon>
        <taxon>Entelegynae</taxon>
        <taxon>Araneoidea</taxon>
        <taxon>Araneidae</taxon>
        <taxon>Araneus</taxon>
    </lineage>
</organism>
<protein>
    <submittedName>
        <fullName evidence="1">Uncharacterized protein</fullName>
    </submittedName>
</protein>
<dbReference type="EMBL" id="BGPR01000303">
    <property type="protein sequence ID" value="GBM11702.1"/>
    <property type="molecule type" value="Genomic_DNA"/>
</dbReference>
<keyword evidence="2" id="KW-1185">Reference proteome</keyword>
<evidence type="ECO:0000313" key="1">
    <source>
        <dbReference type="EMBL" id="GBM11702.1"/>
    </source>
</evidence>
<sequence length="98" mass="10949">MPYWIHSAGIRFLGLSQQGSIGDVSNNVTEYSSPDNRILCQRLMCQAVKCGPQGSVQNPKLTELKQIYRTFVNEQPNLKSASHVTGYKVCTIRFSPES</sequence>
<evidence type="ECO:0000313" key="2">
    <source>
        <dbReference type="Proteomes" id="UP000499080"/>
    </source>
</evidence>